<feature type="transmembrane region" description="Helical" evidence="7">
    <location>
        <begin position="327"/>
        <end position="348"/>
    </location>
</feature>
<reference evidence="9 10" key="1">
    <citation type="submission" date="2018-08" db="EMBL/GenBank/DDBJ databases">
        <title>Lysinibacillus sp. YLB-03 draft genome sequence.</title>
        <authorList>
            <person name="Yu L."/>
        </authorList>
    </citation>
    <scope>NUCLEOTIDE SEQUENCE [LARGE SCALE GENOMIC DNA]</scope>
    <source>
        <strain evidence="9 10">YLB-03</strain>
    </source>
</reference>
<proteinExistence type="inferred from homology"/>
<dbReference type="Proteomes" id="UP000265692">
    <property type="component" value="Unassembled WGS sequence"/>
</dbReference>
<evidence type="ECO:0000259" key="8">
    <source>
        <dbReference type="Pfam" id="PF00482"/>
    </source>
</evidence>
<evidence type="ECO:0000256" key="4">
    <source>
        <dbReference type="ARBA" id="ARBA00022692"/>
    </source>
</evidence>
<keyword evidence="3" id="KW-1003">Cell membrane</keyword>
<name>A0A396SHF6_9BACL</name>
<gene>
    <name evidence="9" type="ORF">D1B33_06360</name>
</gene>
<sequence>MQHLFSKLSSALNKPKKKIHQLPSFLNRLSTLLQEGYTFSDSIDMLLPYHVDDLEYWRTIVQEKLRNGENAINILQCFPIPKHFLIVIQISEESGKLAESLQTISQQLDFNEKMKKKIISLLTYPVLLSIFMIGIFFAFRTYFLPNITQIINTRTNSDSESSVFLSSLFLRLPDVFVIALLVLLTLVLASLLYIKRQEIHTQIKILMKIPFFNYFYKLHLTKQLAKALGDLLVGGFALQQALEILQSQQLNKILSYVANEIEKQVIYGESLSVAVFKLEWFFPNFEEFIKHGEKSGYLGRELLIYSELLDEKLQFFIKKGVSVMQPLFFIVIAISIIAAYLSILLPMYELIEII</sequence>
<dbReference type="InterPro" id="IPR003004">
    <property type="entry name" value="GspF/PilC"/>
</dbReference>
<feature type="domain" description="Type II secretion system protein GspF" evidence="8">
    <location>
        <begin position="25"/>
        <end position="145"/>
    </location>
</feature>
<dbReference type="GO" id="GO:0005886">
    <property type="term" value="C:plasma membrane"/>
    <property type="evidence" value="ECO:0007669"/>
    <property type="project" value="UniProtKB-SubCell"/>
</dbReference>
<dbReference type="PRINTS" id="PR00812">
    <property type="entry name" value="BCTERIALGSPF"/>
</dbReference>
<dbReference type="PANTHER" id="PTHR30012">
    <property type="entry name" value="GENERAL SECRETION PATHWAY PROTEIN"/>
    <property type="match status" value="1"/>
</dbReference>
<comment type="subcellular location">
    <subcellularLocation>
        <location evidence="1">Cell membrane</location>
        <topology evidence="1">Multi-pass membrane protein</topology>
    </subcellularLocation>
</comment>
<organism evidence="9 10">
    <name type="scientific">Ureibacillus yapensis</name>
    <dbReference type="NCBI Taxonomy" id="2304605"/>
    <lineage>
        <taxon>Bacteria</taxon>
        <taxon>Bacillati</taxon>
        <taxon>Bacillota</taxon>
        <taxon>Bacilli</taxon>
        <taxon>Bacillales</taxon>
        <taxon>Caryophanaceae</taxon>
        <taxon>Ureibacillus</taxon>
    </lineage>
</organism>
<accession>A0A396SHF6</accession>
<evidence type="ECO:0000256" key="5">
    <source>
        <dbReference type="ARBA" id="ARBA00022989"/>
    </source>
</evidence>
<comment type="caution">
    <text evidence="9">The sequence shown here is derived from an EMBL/GenBank/DDBJ whole genome shotgun (WGS) entry which is preliminary data.</text>
</comment>
<comment type="similarity">
    <text evidence="2">Belongs to the GSP F family.</text>
</comment>
<evidence type="ECO:0000256" key="2">
    <source>
        <dbReference type="ARBA" id="ARBA00005745"/>
    </source>
</evidence>
<dbReference type="Gene3D" id="1.20.81.30">
    <property type="entry name" value="Type II secretion system (T2SS), domain F"/>
    <property type="match status" value="2"/>
</dbReference>
<dbReference type="RefSeq" id="WP_118875531.1">
    <property type="nucleotide sequence ID" value="NZ_QWEI01000002.1"/>
</dbReference>
<evidence type="ECO:0000313" key="10">
    <source>
        <dbReference type="Proteomes" id="UP000265692"/>
    </source>
</evidence>
<dbReference type="NCBIfam" id="NF041012">
    <property type="entry name" value="T4P_ComGB"/>
    <property type="match status" value="1"/>
</dbReference>
<keyword evidence="10" id="KW-1185">Reference proteome</keyword>
<dbReference type="Pfam" id="PF00482">
    <property type="entry name" value="T2SSF"/>
    <property type="match status" value="2"/>
</dbReference>
<protein>
    <submittedName>
        <fullName evidence="9">Type II secretory pathway protein</fullName>
    </submittedName>
</protein>
<dbReference type="InterPro" id="IPR047692">
    <property type="entry name" value="T4P_ComGB"/>
</dbReference>
<feature type="domain" description="Type II secretion system protein GspF" evidence="8">
    <location>
        <begin position="226"/>
        <end position="346"/>
    </location>
</feature>
<evidence type="ECO:0000256" key="7">
    <source>
        <dbReference type="SAM" id="Phobius"/>
    </source>
</evidence>
<dbReference type="EMBL" id="QWEI01000002">
    <property type="protein sequence ID" value="RHW38497.1"/>
    <property type="molecule type" value="Genomic_DNA"/>
</dbReference>
<evidence type="ECO:0000313" key="9">
    <source>
        <dbReference type="EMBL" id="RHW38497.1"/>
    </source>
</evidence>
<dbReference type="AlphaFoldDB" id="A0A396SHF6"/>
<dbReference type="InterPro" id="IPR018076">
    <property type="entry name" value="T2SS_GspF_dom"/>
</dbReference>
<feature type="transmembrane region" description="Helical" evidence="7">
    <location>
        <begin position="118"/>
        <end position="139"/>
    </location>
</feature>
<evidence type="ECO:0000256" key="3">
    <source>
        <dbReference type="ARBA" id="ARBA00022475"/>
    </source>
</evidence>
<keyword evidence="6 7" id="KW-0472">Membrane</keyword>
<evidence type="ECO:0000256" key="6">
    <source>
        <dbReference type="ARBA" id="ARBA00023136"/>
    </source>
</evidence>
<dbReference type="InterPro" id="IPR042094">
    <property type="entry name" value="T2SS_GspF_sf"/>
</dbReference>
<keyword evidence="5 7" id="KW-1133">Transmembrane helix</keyword>
<feature type="transmembrane region" description="Helical" evidence="7">
    <location>
        <begin position="175"/>
        <end position="194"/>
    </location>
</feature>
<evidence type="ECO:0000256" key="1">
    <source>
        <dbReference type="ARBA" id="ARBA00004651"/>
    </source>
</evidence>
<keyword evidence="4 7" id="KW-0812">Transmembrane</keyword>
<dbReference type="OrthoDB" id="1638902at2"/>
<dbReference type="PANTHER" id="PTHR30012:SF0">
    <property type="entry name" value="TYPE II SECRETION SYSTEM PROTEIN F-RELATED"/>
    <property type="match status" value="1"/>
</dbReference>